<accession>A0A1L4D4U1</accession>
<evidence type="ECO:0000256" key="2">
    <source>
        <dbReference type="ARBA" id="ARBA00022692"/>
    </source>
</evidence>
<keyword evidence="2 5" id="KW-0812">Transmembrane</keyword>
<dbReference type="InterPro" id="IPR035658">
    <property type="entry name" value="TrbF"/>
</dbReference>
<evidence type="ECO:0000259" key="6">
    <source>
        <dbReference type="Pfam" id="PF04335"/>
    </source>
</evidence>
<reference evidence="7 8" key="1">
    <citation type="submission" date="2016-10" db="EMBL/GenBank/DDBJ databases">
        <title>Silvanigrella aquatica sp. nov., isolated from a freshwater lake located in the Black Forest, Germany, description of Silvanigrellaceae fam. nov., Silvanigrellales ord. nov., reclassification of the order Bdellovibrionales in the class Oligoflexia, reclassification of the families Bacteriovoracaceae and Halobacteriovoraceae in the new order Bacteriovoracales ord. nov., and reclassification of the family Pseudobacteriovoracaceae in the order Oligoflexiales.</title>
        <authorList>
            <person name="Hahn M.W."/>
            <person name="Schmidt J."/>
            <person name="Koll U."/>
            <person name="Rohde M."/>
            <person name="Verbag S."/>
            <person name="Pitt A."/>
            <person name="Nakai R."/>
            <person name="Naganuma T."/>
            <person name="Lang E."/>
        </authorList>
    </citation>
    <scope>NUCLEOTIDE SEQUENCE [LARGE SCALE GENOMIC DNA]</scope>
    <source>
        <strain evidence="7 8">MWH-Nonnen-W8red</strain>
        <plasmid evidence="8">Plasmid pnonnen1</plasmid>
    </source>
</reference>
<dbReference type="CDD" id="cd16425">
    <property type="entry name" value="TrbF"/>
    <property type="match status" value="1"/>
</dbReference>
<comment type="subcellular location">
    <subcellularLocation>
        <location evidence="1">Membrane</location>
        <topology evidence="1">Single-pass membrane protein</topology>
    </subcellularLocation>
</comment>
<feature type="domain" description="Bacterial virulence protein VirB8" evidence="6">
    <location>
        <begin position="23"/>
        <end position="222"/>
    </location>
</feature>
<dbReference type="GO" id="GO:0016020">
    <property type="term" value="C:membrane"/>
    <property type="evidence" value="ECO:0007669"/>
    <property type="project" value="UniProtKB-SubCell"/>
</dbReference>
<dbReference type="Proteomes" id="UP000184731">
    <property type="component" value="Plasmid pnonnen1"/>
</dbReference>
<keyword evidence="3 5" id="KW-1133">Transmembrane helix</keyword>
<dbReference type="EMBL" id="CP017835">
    <property type="protein sequence ID" value="APJ05223.1"/>
    <property type="molecule type" value="Genomic_DNA"/>
</dbReference>
<organism evidence="7 8">
    <name type="scientific">Silvanigrella aquatica</name>
    <dbReference type="NCBI Taxonomy" id="1915309"/>
    <lineage>
        <taxon>Bacteria</taxon>
        <taxon>Pseudomonadati</taxon>
        <taxon>Bdellovibrionota</taxon>
        <taxon>Oligoflexia</taxon>
        <taxon>Silvanigrellales</taxon>
        <taxon>Silvanigrellaceae</taxon>
        <taxon>Silvanigrella</taxon>
    </lineage>
</organism>
<name>A0A1L4D4U1_9BACT</name>
<evidence type="ECO:0000256" key="1">
    <source>
        <dbReference type="ARBA" id="ARBA00004167"/>
    </source>
</evidence>
<evidence type="ECO:0000256" key="5">
    <source>
        <dbReference type="SAM" id="Phobius"/>
    </source>
</evidence>
<dbReference type="AlphaFoldDB" id="A0A1L4D4U1"/>
<geneLocation type="plasmid" evidence="8">
    <name>pnonnen1</name>
</geneLocation>
<dbReference type="SUPFAM" id="SSF54427">
    <property type="entry name" value="NTF2-like"/>
    <property type="match status" value="1"/>
</dbReference>
<dbReference type="RefSeq" id="WP_148698885.1">
    <property type="nucleotide sequence ID" value="NZ_CP017835.1"/>
</dbReference>
<feature type="transmembrane region" description="Helical" evidence="5">
    <location>
        <begin position="37"/>
        <end position="61"/>
    </location>
</feature>
<dbReference type="InterPro" id="IPR007430">
    <property type="entry name" value="VirB8"/>
</dbReference>
<gene>
    <name evidence="7" type="ORF">AXG55_14465</name>
</gene>
<dbReference type="Pfam" id="PF04335">
    <property type="entry name" value="VirB8"/>
    <property type="match status" value="1"/>
</dbReference>
<evidence type="ECO:0000256" key="3">
    <source>
        <dbReference type="ARBA" id="ARBA00022989"/>
    </source>
</evidence>
<dbReference type="KEGG" id="saqi:AXG55_14465"/>
<keyword evidence="7" id="KW-0614">Plasmid</keyword>
<evidence type="ECO:0000256" key="4">
    <source>
        <dbReference type="ARBA" id="ARBA00023136"/>
    </source>
</evidence>
<sequence length="224" mass="25672">MLGIDKKNDNENPYMPYVQAKFEWNERYGSLIRDKKIWQITSIFSVLANIICIISLVIIAFKPKFIPYIVKVTNQGQPIQIERVDANTKIDNAIVIYQLSQFITDIRTITTDGKLKKIMMERVRVYCSQNAFNTVQDYWIKTPPDKTAQIMSISVQIDSVLPLTGSDSWQINWTEIASKNGMQIGSVKWTAILNIGKNTINTEPDYLKNPTGLLIKSISWSQVY</sequence>
<keyword evidence="8" id="KW-1185">Reference proteome</keyword>
<evidence type="ECO:0000313" key="8">
    <source>
        <dbReference type="Proteomes" id="UP000184731"/>
    </source>
</evidence>
<dbReference type="Gene3D" id="3.10.450.230">
    <property type="entry name" value="VirB8 protein"/>
    <property type="match status" value="1"/>
</dbReference>
<evidence type="ECO:0000313" key="7">
    <source>
        <dbReference type="EMBL" id="APJ05223.1"/>
    </source>
</evidence>
<dbReference type="InterPro" id="IPR032710">
    <property type="entry name" value="NTF2-like_dom_sf"/>
</dbReference>
<keyword evidence="4 5" id="KW-0472">Membrane</keyword>
<dbReference type="OrthoDB" id="9778195at2"/>
<protein>
    <recommendedName>
        <fullName evidence="6">Bacterial virulence protein VirB8 domain-containing protein</fullName>
    </recommendedName>
</protein>
<proteinExistence type="predicted"/>